<dbReference type="Proteomes" id="UP000774804">
    <property type="component" value="Unassembled WGS sequence"/>
</dbReference>
<accession>A0A8T0YKH9</accession>
<name>A0A8T0YKH9_9STRA</name>
<sequence length="79" mass="9082">MKTKLRPVIRQDTRWGSTFAIVKWYFTLLEFIDTNDDDIADLVPSPAYNRRLRALLKDLKKVESVSKALQGDDVSLLDA</sequence>
<dbReference type="Proteomes" id="UP000735874">
    <property type="component" value="Unassembled WGS sequence"/>
</dbReference>
<dbReference type="Proteomes" id="UP000736787">
    <property type="component" value="Unassembled WGS sequence"/>
</dbReference>
<protein>
    <submittedName>
        <fullName evidence="1">Uncharacterized protein</fullName>
    </submittedName>
</protein>
<dbReference type="EMBL" id="RCML01000680">
    <property type="protein sequence ID" value="KAG2971236.1"/>
    <property type="molecule type" value="Genomic_DNA"/>
</dbReference>
<evidence type="ECO:0000313" key="1">
    <source>
        <dbReference type="EMBL" id="KAG2850670.1"/>
    </source>
</evidence>
<dbReference type="Proteomes" id="UP000697107">
    <property type="component" value="Unassembled WGS sequence"/>
</dbReference>
<dbReference type="PANTHER" id="PTHR40866:SF1">
    <property type="entry name" value="BED-TYPE DOMAIN-CONTAINING PROTEIN"/>
    <property type="match status" value="1"/>
</dbReference>
<dbReference type="EMBL" id="RCMK01000349">
    <property type="protein sequence ID" value="KAG2934770.1"/>
    <property type="molecule type" value="Genomic_DNA"/>
</dbReference>
<dbReference type="AlphaFoldDB" id="A0A8T0YKH9"/>
<proteinExistence type="predicted"/>
<dbReference type="EMBL" id="RCMV01001962">
    <property type="protein sequence ID" value="KAG3205337.1"/>
    <property type="molecule type" value="Genomic_DNA"/>
</dbReference>
<evidence type="ECO:0000313" key="5">
    <source>
        <dbReference type="EMBL" id="KAG3205337.1"/>
    </source>
</evidence>
<dbReference type="Proteomes" id="UP000760860">
    <property type="component" value="Unassembled WGS sequence"/>
</dbReference>
<evidence type="ECO:0000313" key="2">
    <source>
        <dbReference type="EMBL" id="KAG2884512.1"/>
    </source>
</evidence>
<dbReference type="PANTHER" id="PTHR40866">
    <property type="entry name" value="BED-TYPE DOMAIN-CONTAINING PROTEIN"/>
    <property type="match status" value="1"/>
</dbReference>
<evidence type="ECO:0000313" key="4">
    <source>
        <dbReference type="EMBL" id="KAG2971236.1"/>
    </source>
</evidence>
<evidence type="ECO:0000313" key="3">
    <source>
        <dbReference type="EMBL" id="KAG2934770.1"/>
    </source>
</evidence>
<dbReference type="EMBL" id="RCMG01000666">
    <property type="protein sequence ID" value="KAG2850670.1"/>
    <property type="molecule type" value="Genomic_DNA"/>
</dbReference>
<organism evidence="1 6">
    <name type="scientific">Phytophthora cactorum</name>
    <dbReference type="NCBI Taxonomy" id="29920"/>
    <lineage>
        <taxon>Eukaryota</taxon>
        <taxon>Sar</taxon>
        <taxon>Stramenopiles</taxon>
        <taxon>Oomycota</taxon>
        <taxon>Peronosporomycetes</taxon>
        <taxon>Peronosporales</taxon>
        <taxon>Peronosporaceae</taxon>
        <taxon>Phytophthora</taxon>
    </lineage>
</organism>
<dbReference type="EMBL" id="RCMI01001491">
    <property type="protein sequence ID" value="KAG2884512.1"/>
    <property type="molecule type" value="Genomic_DNA"/>
</dbReference>
<gene>
    <name evidence="1" type="ORF">PC113_g16580</name>
    <name evidence="2" type="ORF">PC115_g21310</name>
    <name evidence="3" type="ORF">PC117_g12577</name>
    <name evidence="4" type="ORF">PC118_g16406</name>
    <name evidence="5" type="ORF">PC129_g22152</name>
</gene>
<comment type="caution">
    <text evidence="1">The sequence shown here is derived from an EMBL/GenBank/DDBJ whole genome shotgun (WGS) entry which is preliminary data.</text>
</comment>
<reference evidence="1" key="1">
    <citation type="submission" date="2018-10" db="EMBL/GenBank/DDBJ databases">
        <title>Effector identification in a new, highly contiguous assembly of the strawberry crown rot pathogen Phytophthora cactorum.</title>
        <authorList>
            <person name="Armitage A.D."/>
            <person name="Nellist C.F."/>
            <person name="Bates H."/>
            <person name="Vickerstaff R.J."/>
            <person name="Harrison R.J."/>
        </authorList>
    </citation>
    <scope>NUCLEOTIDE SEQUENCE</scope>
    <source>
        <strain evidence="1">15-7</strain>
        <strain evidence="2">4032</strain>
        <strain evidence="3">4040</strain>
        <strain evidence="4">P415</strain>
        <strain evidence="5">P421</strain>
    </source>
</reference>
<evidence type="ECO:0000313" key="6">
    <source>
        <dbReference type="Proteomes" id="UP000735874"/>
    </source>
</evidence>